<evidence type="ECO:0000256" key="1">
    <source>
        <dbReference type="SAM" id="SignalP"/>
    </source>
</evidence>
<feature type="domain" description="SGNH hydrolase-type esterase" evidence="2">
    <location>
        <begin position="50"/>
        <end position="222"/>
    </location>
</feature>
<dbReference type="PROSITE" id="PS51257">
    <property type="entry name" value="PROKAR_LIPOPROTEIN"/>
    <property type="match status" value="1"/>
</dbReference>
<feature type="signal peptide" evidence="1">
    <location>
        <begin position="1"/>
        <end position="21"/>
    </location>
</feature>
<dbReference type="PANTHER" id="PTHR30383:SF5">
    <property type="entry name" value="SGNH HYDROLASE-TYPE ESTERASE DOMAIN-CONTAINING PROTEIN"/>
    <property type="match status" value="1"/>
</dbReference>
<dbReference type="RefSeq" id="WP_377940618.1">
    <property type="nucleotide sequence ID" value="NZ_JBHUCX010000004.1"/>
</dbReference>
<dbReference type="SUPFAM" id="SSF52266">
    <property type="entry name" value="SGNH hydrolase"/>
    <property type="match status" value="1"/>
</dbReference>
<evidence type="ECO:0000259" key="2">
    <source>
        <dbReference type="Pfam" id="PF13472"/>
    </source>
</evidence>
<protein>
    <submittedName>
        <fullName evidence="3">SGNH/GDSL hydrolase family protein</fullName>
    </submittedName>
</protein>
<accession>A0ABW4JBJ2</accession>
<keyword evidence="4" id="KW-1185">Reference proteome</keyword>
<keyword evidence="3" id="KW-0378">Hydrolase</keyword>
<name>A0ABW4JBJ2_9BACL</name>
<evidence type="ECO:0000313" key="4">
    <source>
        <dbReference type="Proteomes" id="UP001597079"/>
    </source>
</evidence>
<proteinExistence type="predicted"/>
<comment type="caution">
    <text evidence="3">The sequence shown here is derived from an EMBL/GenBank/DDBJ whole genome shotgun (WGS) entry which is preliminary data.</text>
</comment>
<dbReference type="CDD" id="cd00229">
    <property type="entry name" value="SGNH_hydrolase"/>
    <property type="match status" value="1"/>
</dbReference>
<gene>
    <name evidence="3" type="ORF">ACFSB2_00795</name>
</gene>
<organism evidence="3 4">
    <name type="scientific">Alicyclobacillus fodiniaquatilis</name>
    <dbReference type="NCBI Taxonomy" id="1661150"/>
    <lineage>
        <taxon>Bacteria</taxon>
        <taxon>Bacillati</taxon>
        <taxon>Bacillota</taxon>
        <taxon>Bacilli</taxon>
        <taxon>Bacillales</taxon>
        <taxon>Alicyclobacillaceae</taxon>
        <taxon>Alicyclobacillus</taxon>
    </lineage>
</organism>
<dbReference type="InterPro" id="IPR051532">
    <property type="entry name" value="Ester_Hydrolysis_Enzymes"/>
</dbReference>
<reference evidence="4" key="1">
    <citation type="journal article" date="2019" name="Int. J. Syst. Evol. Microbiol.">
        <title>The Global Catalogue of Microorganisms (GCM) 10K type strain sequencing project: providing services to taxonomists for standard genome sequencing and annotation.</title>
        <authorList>
            <consortium name="The Broad Institute Genomics Platform"/>
            <consortium name="The Broad Institute Genome Sequencing Center for Infectious Disease"/>
            <person name="Wu L."/>
            <person name="Ma J."/>
        </authorList>
    </citation>
    <scope>NUCLEOTIDE SEQUENCE [LARGE SCALE GENOMIC DNA]</scope>
    <source>
        <strain evidence="4">CGMCC 1.12286</strain>
    </source>
</reference>
<dbReference type="InterPro" id="IPR013830">
    <property type="entry name" value="SGNH_hydro"/>
</dbReference>
<evidence type="ECO:0000313" key="3">
    <source>
        <dbReference type="EMBL" id="MFD1673258.1"/>
    </source>
</evidence>
<dbReference type="Pfam" id="PF13472">
    <property type="entry name" value="Lipase_GDSL_2"/>
    <property type="match status" value="1"/>
</dbReference>
<feature type="chain" id="PRO_5046676038" evidence="1">
    <location>
        <begin position="22"/>
        <end position="236"/>
    </location>
</feature>
<dbReference type="Gene3D" id="3.40.50.1110">
    <property type="entry name" value="SGNH hydrolase"/>
    <property type="match status" value="1"/>
</dbReference>
<dbReference type="Proteomes" id="UP001597079">
    <property type="component" value="Unassembled WGS sequence"/>
</dbReference>
<dbReference type="EMBL" id="JBHUCX010000004">
    <property type="protein sequence ID" value="MFD1673258.1"/>
    <property type="molecule type" value="Genomic_DNA"/>
</dbReference>
<sequence>MRKIRQYVASALALSVLGVMSGCGTPDSKGSTPTKPHQKVQLSHLTVMGIGGSIALGDKATNDNGYLQRTFKHFHDTYVNKAIYGANSTQLSTIYKNRYTKWLSTVHPQVVVISWGLLNDVLPKTPLSKFNEYLNQEIKDALAIHALVLVVTPPATEFAYTYEKQEDMYAQDEIQLVRKMNNPNVYAFDLLSQMKNDIASHNLKIADLSGDAHHPNNKGHQLAAQLLIQDLSAHFQ</sequence>
<dbReference type="InterPro" id="IPR036514">
    <property type="entry name" value="SGNH_hydro_sf"/>
</dbReference>
<dbReference type="PANTHER" id="PTHR30383">
    <property type="entry name" value="THIOESTERASE 1/PROTEASE 1/LYSOPHOSPHOLIPASE L1"/>
    <property type="match status" value="1"/>
</dbReference>
<dbReference type="GO" id="GO:0016787">
    <property type="term" value="F:hydrolase activity"/>
    <property type="evidence" value="ECO:0007669"/>
    <property type="project" value="UniProtKB-KW"/>
</dbReference>
<keyword evidence="1" id="KW-0732">Signal</keyword>